<dbReference type="EMBL" id="SNRW01041582">
    <property type="protein sequence ID" value="KAA6336530.1"/>
    <property type="molecule type" value="Genomic_DNA"/>
</dbReference>
<proteinExistence type="predicted"/>
<evidence type="ECO:0000313" key="2">
    <source>
        <dbReference type="Proteomes" id="UP000324800"/>
    </source>
</evidence>
<protein>
    <submittedName>
        <fullName evidence="1">Uncharacterized protein</fullName>
    </submittedName>
</protein>
<feature type="non-terminal residue" evidence="1">
    <location>
        <position position="71"/>
    </location>
</feature>
<sequence>MQYGILASNNRKIFAGVEGKEGNIVQLQIKIVTIVDVEEPEQEPEKEPEIQHEKEPPKVIVEEIIQKSPFP</sequence>
<reference evidence="1 2" key="1">
    <citation type="submission" date="2019-03" db="EMBL/GenBank/DDBJ databases">
        <title>Single cell metagenomics reveals metabolic interactions within the superorganism composed of flagellate Streblomastix strix and complex community of Bacteroidetes bacteria on its surface.</title>
        <authorList>
            <person name="Treitli S.C."/>
            <person name="Kolisko M."/>
            <person name="Husnik F."/>
            <person name="Keeling P."/>
            <person name="Hampl V."/>
        </authorList>
    </citation>
    <scope>NUCLEOTIDE SEQUENCE [LARGE SCALE GENOMIC DNA]</scope>
    <source>
        <strain evidence="1">ST1C</strain>
    </source>
</reference>
<organism evidence="1 2">
    <name type="scientific">Streblomastix strix</name>
    <dbReference type="NCBI Taxonomy" id="222440"/>
    <lineage>
        <taxon>Eukaryota</taxon>
        <taxon>Metamonada</taxon>
        <taxon>Preaxostyla</taxon>
        <taxon>Oxymonadida</taxon>
        <taxon>Streblomastigidae</taxon>
        <taxon>Streblomastix</taxon>
    </lineage>
</organism>
<dbReference type="AlphaFoldDB" id="A0A5J4RTY1"/>
<evidence type="ECO:0000313" key="1">
    <source>
        <dbReference type="EMBL" id="KAA6336530.1"/>
    </source>
</evidence>
<gene>
    <name evidence="1" type="ORF">EZS28_052869</name>
</gene>
<dbReference type="Proteomes" id="UP000324800">
    <property type="component" value="Unassembled WGS sequence"/>
</dbReference>
<accession>A0A5J4RTY1</accession>
<name>A0A5J4RTY1_9EUKA</name>
<comment type="caution">
    <text evidence="1">The sequence shown here is derived from an EMBL/GenBank/DDBJ whole genome shotgun (WGS) entry which is preliminary data.</text>
</comment>